<dbReference type="AlphaFoldDB" id="A0A5J6F5F7"/>
<protein>
    <submittedName>
        <fullName evidence="2">Uncharacterized protein</fullName>
    </submittedName>
</protein>
<evidence type="ECO:0000313" key="3">
    <source>
        <dbReference type="Proteomes" id="UP000326178"/>
    </source>
</evidence>
<accession>A0A5J6F5F7</accession>
<sequence>MAAAEGNERALVWIRIAETAELMGRKGKDLRRSAARQALKFNPNSAAAARLSRSNPRRRRRG</sequence>
<feature type="compositionally biased region" description="Low complexity" evidence="1">
    <location>
        <begin position="42"/>
        <end position="54"/>
    </location>
</feature>
<reference evidence="2 3" key="1">
    <citation type="submission" date="2017-09" db="EMBL/GenBank/DDBJ databases">
        <authorList>
            <person name="Lee N."/>
            <person name="Cho B.-K."/>
        </authorList>
    </citation>
    <scope>NUCLEOTIDE SEQUENCE [LARGE SCALE GENOMIC DNA]</scope>
    <source>
        <strain evidence="2 3">ATCC 12769</strain>
    </source>
</reference>
<keyword evidence="3" id="KW-1185">Reference proteome</keyword>
<dbReference type="OrthoDB" id="10005916at2"/>
<dbReference type="EMBL" id="CP023702">
    <property type="protein sequence ID" value="QEU71549.1"/>
    <property type="molecule type" value="Genomic_DNA"/>
</dbReference>
<dbReference type="RefSeq" id="WP_150486918.1">
    <property type="nucleotide sequence ID" value="NZ_CP023702.1"/>
</dbReference>
<evidence type="ECO:0000256" key="1">
    <source>
        <dbReference type="SAM" id="MobiDB-lite"/>
    </source>
</evidence>
<feature type="region of interest" description="Disordered" evidence="1">
    <location>
        <begin position="37"/>
        <end position="62"/>
    </location>
</feature>
<evidence type="ECO:0000313" key="2">
    <source>
        <dbReference type="EMBL" id="QEU71549.1"/>
    </source>
</evidence>
<proteinExistence type="predicted"/>
<dbReference type="Proteomes" id="UP000326178">
    <property type="component" value="Chromosome"/>
</dbReference>
<name>A0A5J6F5F7_9ACTN</name>
<gene>
    <name evidence="2" type="ORF">CP967_05850</name>
</gene>
<dbReference type="KEGG" id="snk:CP967_05850"/>
<organism evidence="2 3">
    <name type="scientific">Streptomyces nitrosporeus</name>
    <dbReference type="NCBI Taxonomy" id="28894"/>
    <lineage>
        <taxon>Bacteria</taxon>
        <taxon>Bacillati</taxon>
        <taxon>Actinomycetota</taxon>
        <taxon>Actinomycetes</taxon>
        <taxon>Kitasatosporales</taxon>
        <taxon>Streptomycetaceae</taxon>
        <taxon>Streptomyces</taxon>
    </lineage>
</organism>